<proteinExistence type="predicted"/>
<evidence type="ECO:0000313" key="7">
    <source>
        <dbReference type="Proteomes" id="UP000275012"/>
    </source>
</evidence>
<keyword evidence="4 5" id="KW-0472">Membrane</keyword>
<evidence type="ECO:0000256" key="1">
    <source>
        <dbReference type="ARBA" id="ARBA00004370"/>
    </source>
</evidence>
<dbReference type="Pfam" id="PF05101">
    <property type="entry name" value="VirB3"/>
    <property type="match status" value="1"/>
</dbReference>
<comment type="caution">
    <text evidence="6">The sequence shown here is derived from an EMBL/GenBank/DDBJ whole genome shotgun (WGS) entry which is preliminary data.</text>
</comment>
<evidence type="ECO:0000256" key="4">
    <source>
        <dbReference type="ARBA" id="ARBA00023136"/>
    </source>
</evidence>
<evidence type="ECO:0000256" key="3">
    <source>
        <dbReference type="ARBA" id="ARBA00022989"/>
    </source>
</evidence>
<sequence>MRKHILFRGCTRPPMFLGVPYVPFFMGAGSVLLFAMYSGNLLFLVFVPVVIFVMRMMAKRDELIFRLLGLWMIFRLRARNLREHDGLLVLNPNPYRDKPARKD</sequence>
<evidence type="ECO:0000256" key="2">
    <source>
        <dbReference type="ARBA" id="ARBA00022692"/>
    </source>
</evidence>
<dbReference type="Proteomes" id="UP000275012">
    <property type="component" value="Unassembled WGS sequence"/>
</dbReference>
<comment type="subcellular location">
    <subcellularLocation>
        <location evidence="1">Membrane</location>
    </subcellularLocation>
</comment>
<dbReference type="InterPro" id="IPR007792">
    <property type="entry name" value="T4SS_VirB3/TrbD/AvhB"/>
</dbReference>
<dbReference type="AlphaFoldDB" id="A0A3M2HPN9"/>
<dbReference type="RefSeq" id="WP_122101740.1">
    <property type="nucleotide sequence ID" value="NZ_RFLY01000011.1"/>
</dbReference>
<keyword evidence="2 5" id="KW-0812">Transmembrane</keyword>
<evidence type="ECO:0008006" key="8">
    <source>
        <dbReference type="Google" id="ProtNLM"/>
    </source>
</evidence>
<keyword evidence="7" id="KW-1185">Reference proteome</keyword>
<dbReference type="OrthoDB" id="6624477at2"/>
<feature type="transmembrane region" description="Helical" evidence="5">
    <location>
        <begin position="41"/>
        <end position="58"/>
    </location>
</feature>
<dbReference type="EMBL" id="RFLY01000011">
    <property type="protein sequence ID" value="RMH90988.1"/>
    <property type="molecule type" value="Genomic_DNA"/>
</dbReference>
<reference evidence="6 7" key="1">
    <citation type="submission" date="2018-10" db="EMBL/GenBank/DDBJ databases">
        <title>Proposal of Lysobacter pythonis sp. nov. isolated from royal pythons (Python regius).</title>
        <authorList>
            <person name="Hans-Juergen B."/>
            <person name="Huptas C."/>
            <person name="Sandra B."/>
            <person name="Igor L."/>
            <person name="Joachim S."/>
            <person name="Siegfried S."/>
            <person name="Mareike W."/>
            <person name="Peter K."/>
        </authorList>
    </citation>
    <scope>NUCLEOTIDE SEQUENCE [LARGE SCALE GENOMIC DNA]</scope>
    <source>
        <strain evidence="6 7">4284/11</strain>
    </source>
</reference>
<feature type="transmembrane region" description="Helical" evidence="5">
    <location>
        <begin position="15"/>
        <end position="35"/>
    </location>
</feature>
<organism evidence="6 7">
    <name type="scientific">Solilutibacter pythonis</name>
    <dbReference type="NCBI Taxonomy" id="2483112"/>
    <lineage>
        <taxon>Bacteria</taxon>
        <taxon>Pseudomonadati</taxon>
        <taxon>Pseudomonadota</taxon>
        <taxon>Gammaproteobacteria</taxon>
        <taxon>Lysobacterales</taxon>
        <taxon>Lysobacteraceae</taxon>
        <taxon>Solilutibacter</taxon>
    </lineage>
</organism>
<evidence type="ECO:0000256" key="5">
    <source>
        <dbReference type="SAM" id="Phobius"/>
    </source>
</evidence>
<evidence type="ECO:0000313" key="6">
    <source>
        <dbReference type="EMBL" id="RMH90988.1"/>
    </source>
</evidence>
<dbReference type="GO" id="GO:0016020">
    <property type="term" value="C:membrane"/>
    <property type="evidence" value="ECO:0007669"/>
    <property type="project" value="UniProtKB-SubCell"/>
</dbReference>
<gene>
    <name evidence="6" type="ORF">EBB59_08550</name>
</gene>
<name>A0A3M2HPN9_9GAMM</name>
<accession>A0A3M2HPN9</accession>
<keyword evidence="3 5" id="KW-1133">Transmembrane helix</keyword>
<protein>
    <recommendedName>
        <fullName evidence="8">Type IV secretion system protein VirB3</fullName>
    </recommendedName>
</protein>